<gene>
    <name evidence="1" type="ORF">TCM_009956</name>
</gene>
<proteinExistence type="predicted"/>
<organism evidence="1 2">
    <name type="scientific">Theobroma cacao</name>
    <name type="common">Cacao</name>
    <name type="synonym">Cocoa</name>
    <dbReference type="NCBI Taxonomy" id="3641"/>
    <lineage>
        <taxon>Eukaryota</taxon>
        <taxon>Viridiplantae</taxon>
        <taxon>Streptophyta</taxon>
        <taxon>Embryophyta</taxon>
        <taxon>Tracheophyta</taxon>
        <taxon>Spermatophyta</taxon>
        <taxon>Magnoliopsida</taxon>
        <taxon>eudicotyledons</taxon>
        <taxon>Gunneridae</taxon>
        <taxon>Pentapetalae</taxon>
        <taxon>rosids</taxon>
        <taxon>malvids</taxon>
        <taxon>Malvales</taxon>
        <taxon>Malvaceae</taxon>
        <taxon>Byttnerioideae</taxon>
        <taxon>Theobroma</taxon>
    </lineage>
</organism>
<dbReference type="InterPro" id="IPR034626">
    <property type="entry name" value="OEP24"/>
</dbReference>
<keyword evidence="2" id="KW-1185">Reference proteome</keyword>
<dbReference type="Proteomes" id="UP000026915">
    <property type="component" value="Chromosome 2"/>
</dbReference>
<dbReference type="GO" id="GO:0034765">
    <property type="term" value="P:regulation of monoatomic ion transmembrane transport"/>
    <property type="evidence" value="ECO:0007669"/>
    <property type="project" value="InterPro"/>
</dbReference>
<evidence type="ECO:0000313" key="1">
    <source>
        <dbReference type="EMBL" id="EOY00196.1"/>
    </source>
</evidence>
<evidence type="ECO:0000313" key="2">
    <source>
        <dbReference type="Proteomes" id="UP000026915"/>
    </source>
</evidence>
<reference evidence="1 2" key="1">
    <citation type="journal article" date="2013" name="Genome Biol.">
        <title>The genome sequence of the most widely cultivated cacao type and its use to identify candidate genes regulating pod color.</title>
        <authorList>
            <person name="Motamayor J.C."/>
            <person name="Mockaitis K."/>
            <person name="Schmutz J."/>
            <person name="Haiminen N."/>
            <person name="Iii D.L."/>
            <person name="Cornejo O."/>
            <person name="Findley S.D."/>
            <person name="Zheng P."/>
            <person name="Utro F."/>
            <person name="Royaert S."/>
            <person name="Saski C."/>
            <person name="Jenkins J."/>
            <person name="Podicheti R."/>
            <person name="Zhao M."/>
            <person name="Scheffler B.E."/>
            <person name="Stack J.C."/>
            <person name="Feltus F.A."/>
            <person name="Mustiga G.M."/>
            <person name="Amores F."/>
            <person name="Phillips W."/>
            <person name="Marelli J.P."/>
            <person name="May G.D."/>
            <person name="Shapiro H."/>
            <person name="Ma J."/>
            <person name="Bustamante C.D."/>
            <person name="Schnell R.J."/>
            <person name="Main D."/>
            <person name="Gilbert D."/>
            <person name="Parida L."/>
            <person name="Kuhn D.N."/>
        </authorList>
    </citation>
    <scope>NUCLEOTIDE SEQUENCE [LARGE SCALE GENOMIC DNA]</scope>
    <source>
        <strain evidence="2">cv. Matina 1-6</strain>
    </source>
</reference>
<dbReference type="OMA" id="NLAEGFH"/>
<dbReference type="eggNOG" id="ENOG502QUHD">
    <property type="taxonomic scope" value="Eukaryota"/>
</dbReference>
<dbReference type="PANTHER" id="PTHR35284">
    <property type="entry name" value="OUTER ENVELOPE PORE PROTEIN 24A, CHLOROPLASTIC-RELATED"/>
    <property type="match status" value="1"/>
</dbReference>
<dbReference type="AlphaFoldDB" id="A0A061E5H0"/>
<dbReference type="Gramene" id="EOY00196">
    <property type="protein sequence ID" value="EOY00196"/>
    <property type="gene ID" value="TCM_009956"/>
</dbReference>
<dbReference type="STRING" id="3641.A0A061E5H0"/>
<accession>A0A061E5H0</accession>
<name>A0A061E5H0_THECC</name>
<sequence length="272" mass="29997">MMNAAVSFIGGTNGNKKGLAATLAAHPGELKLRASLSDTNFTDGSTLNFDDLLLSVEKPGSFIIDFDIPKKDVQFQFMNTFKVEAKQVNWTYTHVRNERRTVLDGTLLLDTANKLSASHELGSVNCKLKYTHVHRGLTTFEPCYDLAKKSWDLAVSRRVLGGDLIKATYETSSQVLGVEWSCSSLINEDGMIKLTAVYIVYTLYLYPSAGPFSLCSWKYDLLLGISSGVLPPEVKGDDFNWCLGFSIFQFGRGLTSAKTKCPEYVELSGIVS</sequence>
<dbReference type="InParanoid" id="A0A061E5H0"/>
<protein>
    <submittedName>
        <fullName evidence="1">Uncharacterized protein isoform 1</fullName>
    </submittedName>
</protein>
<dbReference type="PANTHER" id="PTHR35284:SF5">
    <property type="entry name" value="OUTER ENVELOPE PORE PROTEIN 24, CHLOROPLASTIC-LIKE"/>
    <property type="match status" value="1"/>
</dbReference>
<dbReference type="GO" id="GO:0022843">
    <property type="term" value="F:voltage-gated monoatomic cation channel activity"/>
    <property type="evidence" value="ECO:0007669"/>
    <property type="project" value="InterPro"/>
</dbReference>
<dbReference type="EMBL" id="CM001880">
    <property type="protein sequence ID" value="EOY00196.1"/>
    <property type="molecule type" value="Genomic_DNA"/>
</dbReference>